<feature type="transmembrane region" description="Helical" evidence="1">
    <location>
        <begin position="6"/>
        <end position="24"/>
    </location>
</feature>
<evidence type="ECO:0000313" key="2">
    <source>
        <dbReference type="EMBL" id="BBO85196.1"/>
    </source>
</evidence>
<evidence type="ECO:0000313" key="3">
    <source>
        <dbReference type="Proteomes" id="UP000425960"/>
    </source>
</evidence>
<keyword evidence="1" id="KW-1133">Transmembrane helix</keyword>
<dbReference type="EMBL" id="AP021876">
    <property type="protein sequence ID" value="BBO85196.1"/>
    <property type="molecule type" value="Genomic_DNA"/>
</dbReference>
<organism evidence="2 3">
    <name type="scientific">Desulfosarcina ovata subsp. sediminis</name>
    <dbReference type="NCBI Taxonomy" id="885957"/>
    <lineage>
        <taxon>Bacteria</taxon>
        <taxon>Pseudomonadati</taxon>
        <taxon>Thermodesulfobacteriota</taxon>
        <taxon>Desulfobacteria</taxon>
        <taxon>Desulfobacterales</taxon>
        <taxon>Desulfosarcinaceae</taxon>
        <taxon>Desulfosarcina</taxon>
    </lineage>
</organism>
<evidence type="ECO:0000256" key="1">
    <source>
        <dbReference type="SAM" id="Phobius"/>
    </source>
</evidence>
<proteinExistence type="predicted"/>
<dbReference type="KEGG" id="dov:DSCO28_57620"/>
<protein>
    <submittedName>
        <fullName evidence="2">Uncharacterized protein</fullName>
    </submittedName>
</protein>
<dbReference type="Proteomes" id="UP000425960">
    <property type="component" value="Chromosome"/>
</dbReference>
<keyword evidence="1" id="KW-0472">Membrane</keyword>
<accession>A0A5K7ZYH7</accession>
<feature type="transmembrane region" description="Helical" evidence="1">
    <location>
        <begin position="57"/>
        <end position="75"/>
    </location>
</feature>
<feature type="transmembrane region" description="Helical" evidence="1">
    <location>
        <begin position="31"/>
        <end position="51"/>
    </location>
</feature>
<dbReference type="RefSeq" id="WP_155324879.1">
    <property type="nucleotide sequence ID" value="NZ_AP021876.1"/>
</dbReference>
<gene>
    <name evidence="2" type="ORF">DSCO28_57620</name>
</gene>
<dbReference type="AlphaFoldDB" id="A0A5K7ZYH7"/>
<sequence>MAIVYTVISFLFGVMIGWVCLKLIRVIEKVTWKVAFFFLSILSGGGVLKIAEATHSMIMFHLFGLFVGWCLWIYMAKKHGAPPDVFYSGTGSHNNGEKVSSQSEKKNELFY</sequence>
<name>A0A5K7ZYH7_9BACT</name>
<reference evidence="2 3" key="1">
    <citation type="submission" date="2019-11" db="EMBL/GenBank/DDBJ databases">
        <title>Comparative genomics of hydrocarbon-degrading Desulfosarcina strains.</title>
        <authorList>
            <person name="Watanabe M."/>
            <person name="Kojima H."/>
            <person name="Fukui M."/>
        </authorList>
    </citation>
    <scope>NUCLEOTIDE SEQUENCE [LARGE SCALE GENOMIC DNA]</scope>
    <source>
        <strain evidence="2 3">28bB2T</strain>
    </source>
</reference>
<keyword evidence="1" id="KW-0812">Transmembrane</keyword>